<keyword evidence="2" id="KW-1133">Transmembrane helix</keyword>
<feature type="region of interest" description="Disordered" evidence="1">
    <location>
        <begin position="108"/>
        <end position="133"/>
    </location>
</feature>
<keyword evidence="3" id="KW-0496">Mitochondrion</keyword>
<keyword evidence="2" id="KW-0472">Membrane</keyword>
<name>A0A7T1T1X6_9CARY</name>
<feature type="transmembrane region" description="Helical" evidence="2">
    <location>
        <begin position="62"/>
        <end position="85"/>
    </location>
</feature>
<reference evidence="3" key="1">
    <citation type="submission" date="2020-10" db="EMBL/GenBank/DDBJ databases">
        <authorList>
            <person name="Yuan F."/>
        </authorList>
    </citation>
    <scope>NUCLEOTIDE SEQUENCE</scope>
</reference>
<protein>
    <submittedName>
        <fullName evidence="3">Uncharacterized protein</fullName>
    </submittedName>
</protein>
<dbReference type="RefSeq" id="YP_010127565.1">
    <property type="nucleotide sequence ID" value="NC_056281.1"/>
</dbReference>
<proteinExistence type="predicted"/>
<dbReference type="GeneID" id="65333970"/>
<organism evidence="3">
    <name type="scientific">Bougainvillea spectabilis</name>
    <dbReference type="NCBI Taxonomy" id="146096"/>
    <lineage>
        <taxon>Eukaryota</taxon>
        <taxon>Viridiplantae</taxon>
        <taxon>Streptophyta</taxon>
        <taxon>Embryophyta</taxon>
        <taxon>Tracheophyta</taxon>
        <taxon>Spermatophyta</taxon>
        <taxon>Magnoliopsida</taxon>
        <taxon>eudicotyledons</taxon>
        <taxon>Gunneridae</taxon>
        <taxon>Pentapetalae</taxon>
        <taxon>Caryophyllales</taxon>
        <taxon>Nyctaginaceae</taxon>
        <taxon>Bougainvillea</taxon>
    </lineage>
</organism>
<sequence>MSKTFSRIRIGLAISSIWISSSLFHFIPQERGNPTYLALLVFSIFICLIILFFLFKLKKKKLHYFFVLLLYFVVLVLISLLKIFLGESLATVFASVLAGSLGCDFGPGSSEGSSSQPNPVNGVNEEQPDAAPPEPVAPEVFNPLISDEQRREELHSRLAINSIDKPLNPGVRDSIVERQVLIEKKMEKALLSDGYSRESVFNNRHQIRGLLFYPRGAPLSESTYRSYLHYMENFGTHRSKVYHRIMEAIYNNDLSL</sequence>
<geneLocation type="mitochondrion" evidence="3"/>
<feature type="transmembrane region" description="Helical" evidence="2">
    <location>
        <begin position="34"/>
        <end position="55"/>
    </location>
</feature>
<feature type="transmembrane region" description="Helical" evidence="2">
    <location>
        <begin position="12"/>
        <end position="28"/>
    </location>
</feature>
<dbReference type="EMBL" id="MW167296">
    <property type="protein sequence ID" value="QPP04889.1"/>
    <property type="molecule type" value="Genomic_DNA"/>
</dbReference>
<evidence type="ECO:0000256" key="2">
    <source>
        <dbReference type="SAM" id="Phobius"/>
    </source>
</evidence>
<accession>A0A7T1T1X6</accession>
<keyword evidence="2" id="KW-0812">Transmembrane</keyword>
<evidence type="ECO:0000256" key="1">
    <source>
        <dbReference type="SAM" id="MobiDB-lite"/>
    </source>
</evidence>
<gene>
    <name evidence="3" type="primary">ORF256</name>
</gene>
<dbReference type="AlphaFoldDB" id="A0A7T1T1X6"/>
<evidence type="ECO:0000313" key="3">
    <source>
        <dbReference type="EMBL" id="QPP04889.1"/>
    </source>
</evidence>